<dbReference type="PANTHER" id="PTHR30619">
    <property type="entry name" value="DNA INTERNALIZATION/COMPETENCE PROTEIN COMEC/REC2"/>
    <property type="match status" value="1"/>
</dbReference>
<dbReference type="SUPFAM" id="SSF56281">
    <property type="entry name" value="Metallo-hydrolase/oxidoreductase"/>
    <property type="match status" value="1"/>
</dbReference>
<dbReference type="STRING" id="1802385.A2856_04105"/>
<dbReference type="Pfam" id="PF00753">
    <property type="entry name" value="Lactamase_B"/>
    <property type="match status" value="1"/>
</dbReference>
<comment type="caution">
    <text evidence="2">The sequence shown here is derived from an EMBL/GenBank/DDBJ whole genome shotgun (WGS) entry which is preliminary data.</text>
</comment>
<accession>A0A1F7TMI7</accession>
<organism evidence="2 3">
    <name type="scientific">Candidatus Uhrbacteria bacterium RIFCSPHIGHO2_01_FULL_63_20</name>
    <dbReference type="NCBI Taxonomy" id="1802385"/>
    <lineage>
        <taxon>Bacteria</taxon>
        <taxon>Candidatus Uhriibacteriota</taxon>
    </lineage>
</organism>
<dbReference type="EMBL" id="MGDT01000003">
    <property type="protein sequence ID" value="OGL67213.1"/>
    <property type="molecule type" value="Genomic_DNA"/>
</dbReference>
<protein>
    <recommendedName>
        <fullName evidence="1">Metallo-beta-lactamase domain-containing protein</fullName>
    </recommendedName>
</protein>
<evidence type="ECO:0000259" key="1">
    <source>
        <dbReference type="SMART" id="SM00849"/>
    </source>
</evidence>
<evidence type="ECO:0000313" key="2">
    <source>
        <dbReference type="EMBL" id="OGL67213.1"/>
    </source>
</evidence>
<proteinExistence type="predicted"/>
<dbReference type="PANTHER" id="PTHR30619:SF1">
    <property type="entry name" value="RECOMBINATION PROTEIN 2"/>
    <property type="match status" value="1"/>
</dbReference>
<dbReference type="SMART" id="SM00849">
    <property type="entry name" value="Lactamase_B"/>
    <property type="match status" value="1"/>
</dbReference>
<dbReference type="InterPro" id="IPR036866">
    <property type="entry name" value="RibonucZ/Hydroxyglut_hydro"/>
</dbReference>
<dbReference type="Gene3D" id="3.60.15.10">
    <property type="entry name" value="Ribonuclease Z/Hydroxyacylglutathione hydrolase-like"/>
    <property type="match status" value="1"/>
</dbReference>
<gene>
    <name evidence="2" type="ORF">A2856_04105</name>
</gene>
<dbReference type="AlphaFoldDB" id="A0A1F7TMI7"/>
<dbReference type="Proteomes" id="UP000177885">
    <property type="component" value="Unassembled WGS sequence"/>
</dbReference>
<evidence type="ECO:0000313" key="3">
    <source>
        <dbReference type="Proteomes" id="UP000177885"/>
    </source>
</evidence>
<dbReference type="InterPro" id="IPR035681">
    <property type="entry name" value="ComA-like_MBL"/>
</dbReference>
<sequence length="301" mass="32512">MASRPSRLVPRWFPLTGLLALAFVCASAFALFVSDARRPITASTGELRIWLLDVGQGDAIFIETPGHSQILVDGGPDDAVLVKLGELMPPTDRTLEGLVSTHPDADHVSGLVSVLDRYDVTTIFETGLTKDTKVARAYAEAVMSEAAERRAVKAGDRFSYDGVEFHVLWPDARYDGKGVSEPNRAGIVLLVRYGETSVLLTADTEAKEEASYGARAGDVDVLKAGHHGSRTSSSRPFLLSVTPEFAVISCGEDNRYGHPHEDVLARFADLGIRVFRTDQHGEILIRSGGGEPTVEPAPLPF</sequence>
<dbReference type="CDD" id="cd07731">
    <property type="entry name" value="ComA-like_MBL-fold"/>
    <property type="match status" value="1"/>
</dbReference>
<dbReference type="InterPro" id="IPR052159">
    <property type="entry name" value="Competence_DNA_uptake"/>
</dbReference>
<feature type="domain" description="Metallo-beta-lactamase" evidence="1">
    <location>
        <begin position="56"/>
        <end position="252"/>
    </location>
</feature>
<name>A0A1F7TMI7_9BACT</name>
<dbReference type="InterPro" id="IPR001279">
    <property type="entry name" value="Metallo-B-lactamas"/>
</dbReference>
<reference evidence="2 3" key="1">
    <citation type="journal article" date="2016" name="Nat. Commun.">
        <title>Thousands of microbial genomes shed light on interconnected biogeochemical processes in an aquifer system.</title>
        <authorList>
            <person name="Anantharaman K."/>
            <person name="Brown C.T."/>
            <person name="Hug L.A."/>
            <person name="Sharon I."/>
            <person name="Castelle C.J."/>
            <person name="Probst A.J."/>
            <person name="Thomas B.C."/>
            <person name="Singh A."/>
            <person name="Wilkins M.J."/>
            <person name="Karaoz U."/>
            <person name="Brodie E.L."/>
            <person name="Williams K.H."/>
            <person name="Hubbard S.S."/>
            <person name="Banfield J.F."/>
        </authorList>
    </citation>
    <scope>NUCLEOTIDE SEQUENCE [LARGE SCALE GENOMIC DNA]</scope>
</reference>